<proteinExistence type="predicted"/>
<evidence type="ECO:0000256" key="1">
    <source>
        <dbReference type="SAM" id="MobiDB-lite"/>
    </source>
</evidence>
<dbReference type="EMBL" id="JAAVJD010000196">
    <property type="protein sequence ID" value="NJQ07765.1"/>
    <property type="molecule type" value="Genomic_DNA"/>
</dbReference>
<dbReference type="Proteomes" id="UP000578686">
    <property type="component" value="Unassembled WGS sequence"/>
</dbReference>
<feature type="compositionally biased region" description="Low complexity" evidence="1">
    <location>
        <begin position="22"/>
        <end position="51"/>
    </location>
</feature>
<reference evidence="2 3" key="1">
    <citation type="submission" date="2020-03" db="EMBL/GenBank/DDBJ databases">
        <title>Draft genome of Streptomyces sp. ventii, isolated from the Axial Seamount in the Pacific Ocean, and resequencing of the two type strains Streptomyces lonarensis strain NCL 716 and Streptomyces bohaiensis strain 11A07.</title>
        <authorList>
            <person name="Loughran R.M."/>
            <person name="Pfannmuller K.M."/>
            <person name="Wasson B.J."/>
            <person name="Deadmond M.C."/>
            <person name="Paddock B.E."/>
            <person name="Koyack M.J."/>
            <person name="Gallegos D.A."/>
            <person name="Mitchell E.A."/>
            <person name="Ushijima B."/>
            <person name="Saw J.H."/>
            <person name="Mcphail K.L."/>
            <person name="Videau P."/>
        </authorList>
    </citation>
    <scope>NUCLEOTIDE SEQUENCE [LARGE SCALE GENOMIC DNA]</scope>
    <source>
        <strain evidence="2 3">NCL716</strain>
    </source>
</reference>
<sequence length="60" mass="5699">MNDPFLYDSVLPGVAAVTPAPAAARPGAGAVSDAPSPAPAPADADGGLTAGREAAADRRG</sequence>
<protein>
    <submittedName>
        <fullName evidence="2">Uncharacterized protein</fullName>
    </submittedName>
</protein>
<comment type="caution">
    <text evidence="2">The sequence shown here is derived from an EMBL/GenBank/DDBJ whole genome shotgun (WGS) entry which is preliminary data.</text>
</comment>
<name>A0A7X6D466_9ACTN</name>
<feature type="region of interest" description="Disordered" evidence="1">
    <location>
        <begin position="22"/>
        <end position="60"/>
    </location>
</feature>
<dbReference type="RefSeq" id="WP_167973059.1">
    <property type="nucleotide sequence ID" value="NZ_BHZG01000154.1"/>
</dbReference>
<evidence type="ECO:0000313" key="2">
    <source>
        <dbReference type="EMBL" id="NJQ07765.1"/>
    </source>
</evidence>
<organism evidence="2 3">
    <name type="scientific">Streptomyces lonarensis</name>
    <dbReference type="NCBI Taxonomy" id="700599"/>
    <lineage>
        <taxon>Bacteria</taxon>
        <taxon>Bacillati</taxon>
        <taxon>Actinomycetota</taxon>
        <taxon>Actinomycetes</taxon>
        <taxon>Kitasatosporales</taxon>
        <taxon>Streptomycetaceae</taxon>
        <taxon>Streptomyces</taxon>
    </lineage>
</organism>
<dbReference type="AlphaFoldDB" id="A0A7X6D466"/>
<accession>A0A7X6D466</accession>
<evidence type="ECO:0000313" key="3">
    <source>
        <dbReference type="Proteomes" id="UP000578686"/>
    </source>
</evidence>
<gene>
    <name evidence="2" type="ORF">HCN56_19795</name>
</gene>
<keyword evidence="3" id="KW-1185">Reference proteome</keyword>